<feature type="signal peptide" evidence="2">
    <location>
        <begin position="1"/>
        <end position="19"/>
    </location>
</feature>
<evidence type="ECO:0000313" key="4">
    <source>
        <dbReference type="EMBL" id="ELQ64912.1"/>
    </source>
</evidence>
<evidence type="ECO:0000259" key="3">
    <source>
        <dbReference type="Pfam" id="PF00264"/>
    </source>
</evidence>
<dbReference type="EMBL" id="JH795296">
    <property type="protein sequence ID" value="ELQ64912.1"/>
    <property type="molecule type" value="Genomic_DNA"/>
</dbReference>
<feature type="compositionally biased region" description="Low complexity" evidence="1">
    <location>
        <begin position="189"/>
        <end position="200"/>
    </location>
</feature>
<evidence type="ECO:0000256" key="1">
    <source>
        <dbReference type="SAM" id="MobiDB-lite"/>
    </source>
</evidence>
<dbReference type="InterPro" id="IPR008922">
    <property type="entry name" value="Di-copper_centre_dom_sf"/>
</dbReference>
<dbReference type="AlphaFoldDB" id="L7J9M9"/>
<sequence length="270" mass="29723">MRPFSCLAAFAALASTAAAIPTAQSAAPNGLEDAKRNFEKNVSGITRGKMAKLKGAAKKERQGKGDHRNSAISTCTAANVAIENPKQRLTVFFFITYVSGDLTKEERLDYVNAVKCLMKLPAKTPQEVAPGAKSRVGTAWHRWFVFNYERALGEECAYKGYQPYWGWAKHATAPEKFANLQWAIRTASAATAPPSRTTDPSSHRRPGSKPRPSSYPRVWEAGPSPRPWWNEPPSPPTSLDDVLDLGYVGPSITIRQAMDTTKGPLCYFYQ</sequence>
<dbReference type="Pfam" id="PF00264">
    <property type="entry name" value="Tyrosinase"/>
    <property type="match status" value="1"/>
</dbReference>
<dbReference type="Gene3D" id="1.10.1280.10">
    <property type="entry name" value="Di-copper center containing domain from catechol oxidase"/>
    <property type="match status" value="2"/>
</dbReference>
<dbReference type="GO" id="GO:0016491">
    <property type="term" value="F:oxidoreductase activity"/>
    <property type="evidence" value="ECO:0007669"/>
    <property type="project" value="InterPro"/>
</dbReference>
<evidence type="ECO:0000256" key="2">
    <source>
        <dbReference type="SAM" id="SignalP"/>
    </source>
</evidence>
<feature type="region of interest" description="Disordered" evidence="1">
    <location>
        <begin position="49"/>
        <end position="69"/>
    </location>
</feature>
<organism>
    <name type="scientific">Pyricularia oryzae (strain P131)</name>
    <name type="common">Rice blast fungus</name>
    <name type="synonym">Magnaporthe oryzae</name>
    <dbReference type="NCBI Taxonomy" id="1143193"/>
    <lineage>
        <taxon>Eukaryota</taxon>
        <taxon>Fungi</taxon>
        <taxon>Dikarya</taxon>
        <taxon>Ascomycota</taxon>
        <taxon>Pezizomycotina</taxon>
        <taxon>Sordariomycetes</taxon>
        <taxon>Sordariomycetidae</taxon>
        <taxon>Magnaporthales</taxon>
        <taxon>Pyriculariaceae</taxon>
        <taxon>Pyricularia</taxon>
    </lineage>
</organism>
<gene>
    <name evidence="4" type="ORF">OOW_P131scaffold00546g2</name>
</gene>
<proteinExistence type="predicted"/>
<accession>L7J9M9</accession>
<feature type="region of interest" description="Disordered" evidence="1">
    <location>
        <begin position="189"/>
        <end position="219"/>
    </location>
</feature>
<feature type="domain" description="Tyrosinase copper-binding" evidence="3">
    <location>
        <begin position="139"/>
        <end position="196"/>
    </location>
</feature>
<feature type="compositionally biased region" description="Basic and acidic residues" evidence="1">
    <location>
        <begin position="57"/>
        <end position="69"/>
    </location>
</feature>
<protein>
    <recommendedName>
        <fullName evidence="3">Tyrosinase copper-binding domain-containing protein</fullName>
    </recommendedName>
</protein>
<dbReference type="SUPFAM" id="SSF48056">
    <property type="entry name" value="Di-copper centre-containing domain"/>
    <property type="match status" value="1"/>
</dbReference>
<reference evidence="4" key="1">
    <citation type="journal article" date="2012" name="PLoS Genet.">
        <title>Comparative analysis of the genomes of two field isolates of the rice blast fungus Magnaporthe oryzae.</title>
        <authorList>
            <person name="Xue M."/>
            <person name="Yang J."/>
            <person name="Li Z."/>
            <person name="Hu S."/>
            <person name="Yao N."/>
            <person name="Dean R.A."/>
            <person name="Zhao W."/>
            <person name="Shen M."/>
            <person name="Zhang H."/>
            <person name="Li C."/>
            <person name="Liu L."/>
            <person name="Cao L."/>
            <person name="Xu X."/>
            <person name="Xing Y."/>
            <person name="Hsiang T."/>
            <person name="Zhang Z."/>
            <person name="Xu J.R."/>
            <person name="Peng Y.L."/>
        </authorList>
    </citation>
    <scope>NUCLEOTIDE SEQUENCE [LARGE SCALE GENOMIC DNA]</scope>
    <source>
        <strain evidence="4">P131</strain>
    </source>
</reference>
<dbReference type="InterPro" id="IPR002227">
    <property type="entry name" value="Tyrosinase_Cu-bd"/>
</dbReference>
<keyword evidence="2" id="KW-0732">Signal</keyword>
<name>L7J9M9_PYRO1</name>
<feature type="chain" id="PRO_5003978288" description="Tyrosinase copper-binding domain-containing protein" evidence="2">
    <location>
        <begin position="20"/>
        <end position="270"/>
    </location>
</feature>